<dbReference type="eggNOG" id="COG3284">
    <property type="taxonomic scope" value="Bacteria"/>
</dbReference>
<dbReference type="KEGG" id="asol:BEN76_06245"/>
<sequence length="362" mass="41190">MNHLEKINSALQTTHLVNQIDVNAAPILLLRDEEHNSIFDRSIHQTCDELSKIAYDSEMVIGLTDHQGTLLWTWSSRTMLSSAEQVNFIEGGHWSTQAVGKNAIGMALNSHRSSCVHSHENQMNSVRDWVCYAAPIIDPVSNHFHGVINLSTKYKKHTPLGVLAVERCADLVRQSLLTQQKNILYIHALGTPRIIFNQTPLVLTHRQIEILCILVLRPKGISLDELHYALYGDRDVSVKTLKSELSQLRNLLPNCIDSRVYKLTCEVECDFLKAEHSLSAGFLASTFSLYKGSFLSKTESPYLCAWRESFDARLSYLIYQLQDVDQLLKIIGYLPERVDAVQRLLELIPKDSIYHDRFSKFV</sequence>
<dbReference type="InterPro" id="IPR016032">
    <property type="entry name" value="Sig_transdc_resp-reg_C-effctor"/>
</dbReference>
<dbReference type="Proteomes" id="UP000185674">
    <property type="component" value="Chromosome"/>
</dbReference>
<dbReference type="GO" id="GO:0003677">
    <property type="term" value="F:DNA binding"/>
    <property type="evidence" value="ECO:0007669"/>
    <property type="project" value="InterPro"/>
</dbReference>
<dbReference type="Gene3D" id="3.30.450.40">
    <property type="match status" value="1"/>
</dbReference>
<organism evidence="1 2">
    <name type="scientific">Acinetobacter soli</name>
    <dbReference type="NCBI Taxonomy" id="487316"/>
    <lineage>
        <taxon>Bacteria</taxon>
        <taxon>Pseudomonadati</taxon>
        <taxon>Pseudomonadota</taxon>
        <taxon>Gammaproteobacteria</taxon>
        <taxon>Moraxellales</taxon>
        <taxon>Moraxellaceae</taxon>
        <taxon>Acinetobacter</taxon>
    </lineage>
</organism>
<protein>
    <submittedName>
        <fullName evidence="1">Transcriptional regulator</fullName>
    </submittedName>
</protein>
<dbReference type="STRING" id="487316.BEN76_06245"/>
<gene>
    <name evidence="1" type="ORF">BEN76_06245</name>
</gene>
<dbReference type="EMBL" id="CP016896">
    <property type="protein sequence ID" value="APV35638.1"/>
    <property type="molecule type" value="Genomic_DNA"/>
</dbReference>
<evidence type="ECO:0000313" key="2">
    <source>
        <dbReference type="Proteomes" id="UP000185674"/>
    </source>
</evidence>
<accession>A0A1P8EHF2</accession>
<dbReference type="InterPro" id="IPR029016">
    <property type="entry name" value="GAF-like_dom_sf"/>
</dbReference>
<name>A0A1P8EHF2_9GAMM</name>
<proteinExistence type="predicted"/>
<reference evidence="1 2" key="1">
    <citation type="submission" date="2016-08" db="EMBL/GenBank/DDBJ databases">
        <title>Complete genome sequence of Acinetobacter baylyi strain GFJ2.</title>
        <authorList>
            <person name="Tabata M."/>
            <person name="Kuboki S."/>
            <person name="Gibu N."/>
            <person name="Kinouchi Y."/>
            <person name="Vangnai A."/>
            <person name="Kasai D."/>
            <person name="Fukuda M."/>
        </authorList>
    </citation>
    <scope>NUCLEOTIDE SEQUENCE [LARGE SCALE GENOMIC DNA]</scope>
    <source>
        <strain evidence="1 2">GFJ2</strain>
    </source>
</reference>
<dbReference type="GO" id="GO:0006355">
    <property type="term" value="P:regulation of DNA-templated transcription"/>
    <property type="evidence" value="ECO:0007669"/>
    <property type="project" value="InterPro"/>
</dbReference>
<dbReference type="RefSeq" id="WP_076032610.1">
    <property type="nucleotide sequence ID" value="NZ_CP016896.1"/>
</dbReference>
<evidence type="ECO:0000313" key="1">
    <source>
        <dbReference type="EMBL" id="APV35638.1"/>
    </source>
</evidence>
<dbReference type="AlphaFoldDB" id="A0A1P8EHF2"/>
<dbReference type="SUPFAM" id="SSF46894">
    <property type="entry name" value="C-terminal effector domain of the bipartite response regulators"/>
    <property type="match status" value="1"/>
</dbReference>